<dbReference type="AlphaFoldDB" id="A0AA95KL63"/>
<keyword evidence="6 7" id="KW-0676">Redox-active center</keyword>
<name>A0AA95KL63_9GAMM</name>
<accession>A0AA95KL63</accession>
<feature type="domain" description="Disulphide bond isomerase DsbC/G N-terminal" evidence="8">
    <location>
        <begin position="53"/>
        <end position="123"/>
    </location>
</feature>
<reference evidence="10" key="1">
    <citation type="journal article" date="2023" name="Int. J. Mol. Sci.">
        <title>Metagenomics Revealed a New Genus 'Candidatus Thiocaldithrix dubininis' gen. nov., sp. nov. and a New Species 'Candidatus Thiothrix putei' sp. nov. in the Family Thiotrichaceae, Some Members of Which Have Traits of Both Na+- and H+-Motive Energetics.</title>
        <authorList>
            <person name="Ravin N.V."/>
            <person name="Muntyan M.S."/>
            <person name="Smolyakov D.D."/>
            <person name="Rudenko T.S."/>
            <person name="Beletsky A.V."/>
            <person name="Mardanov A.V."/>
            <person name="Grabovich M.Y."/>
        </authorList>
    </citation>
    <scope>NUCLEOTIDE SEQUENCE</scope>
    <source>
        <strain evidence="10">GKL-01</strain>
    </source>
</reference>
<evidence type="ECO:0000256" key="5">
    <source>
        <dbReference type="ARBA" id="ARBA00023157"/>
    </source>
</evidence>
<dbReference type="KEGG" id="tdu:QJT80_03835"/>
<dbReference type="Gene3D" id="3.40.30.10">
    <property type="entry name" value="Glutaredoxin"/>
    <property type="match status" value="1"/>
</dbReference>
<dbReference type="SUPFAM" id="SSF52833">
    <property type="entry name" value="Thioredoxin-like"/>
    <property type="match status" value="1"/>
</dbReference>
<dbReference type="SUPFAM" id="SSF54423">
    <property type="entry name" value="DsbC/DsbG N-terminal domain-like"/>
    <property type="match status" value="1"/>
</dbReference>
<dbReference type="InterPro" id="IPR033954">
    <property type="entry name" value="DiS-bond_Isoase_DsbC/G"/>
</dbReference>
<keyword evidence="3 7" id="KW-0732">Signal</keyword>
<keyword evidence="5" id="KW-1015">Disulfide bond</keyword>
<organism evidence="10">
    <name type="scientific">Candidatus Thiocaldithrix dubininis</name>
    <dbReference type="NCBI Taxonomy" id="3080823"/>
    <lineage>
        <taxon>Bacteria</taxon>
        <taxon>Pseudomonadati</taxon>
        <taxon>Pseudomonadota</taxon>
        <taxon>Gammaproteobacteria</taxon>
        <taxon>Thiotrichales</taxon>
        <taxon>Thiotrichaceae</taxon>
        <taxon>Candidatus Thiocaldithrix</taxon>
    </lineage>
</organism>
<dbReference type="Gene3D" id="3.10.450.70">
    <property type="entry name" value="Disulphide bond isomerase, DsbC/G, N-terminal"/>
    <property type="match status" value="1"/>
</dbReference>
<evidence type="ECO:0000256" key="7">
    <source>
        <dbReference type="RuleBase" id="RU364038"/>
    </source>
</evidence>
<evidence type="ECO:0000313" key="10">
    <source>
        <dbReference type="EMBL" id="WGZ91608.1"/>
    </source>
</evidence>
<dbReference type="PANTHER" id="PTHR35272:SF3">
    <property type="entry name" value="THIOL:DISULFIDE INTERCHANGE PROTEIN DSBC"/>
    <property type="match status" value="1"/>
</dbReference>
<comment type="function">
    <text evidence="7">Required for disulfide bond formation in some periplasmic proteins. Acts by transferring its disulfide bond to other proteins and is reduced in the process.</text>
</comment>
<sequence>MYKQIMISAALAVALAGGWAIADEPKTATTEAAKPAETATPAAAPAVAPAPAASTVVAEGVPKDLVEKIKPLIGSAPDAIKTTPVPGVFEASFGTELLYVSADGRYVFSGDLIDAQTKTSLSETARSSGRKNLMGKIDASKTIEFKAKGDEKYVLYAFTDVDCPYCVKLHKEVPALNEKGVTVRYLAYPRAGVGSPSYKKMVNVWCADDKAAALNALKNDGKAAPDKECTNPVADDYELGQKLGVDGTPALLTADGTMIPGYRPADQLVHMLEGLATKKN</sequence>
<feature type="chain" id="PRO_5041517458" description="Thiol:disulfide interchange protein" evidence="7">
    <location>
        <begin position="23"/>
        <end position="280"/>
    </location>
</feature>
<dbReference type="InterPro" id="IPR051470">
    <property type="entry name" value="Thiol:disulfide_interchange"/>
</dbReference>
<evidence type="ECO:0000256" key="6">
    <source>
        <dbReference type="ARBA" id="ARBA00023284"/>
    </source>
</evidence>
<dbReference type="Proteomes" id="UP001300672">
    <property type="component" value="Chromosome"/>
</dbReference>
<evidence type="ECO:0000256" key="2">
    <source>
        <dbReference type="ARBA" id="ARBA00009813"/>
    </source>
</evidence>
<dbReference type="Pfam" id="PF13098">
    <property type="entry name" value="Thioredoxin_2"/>
    <property type="match status" value="1"/>
</dbReference>
<feature type="signal peptide" evidence="7">
    <location>
        <begin position="1"/>
        <end position="22"/>
    </location>
</feature>
<dbReference type="InterPro" id="IPR036249">
    <property type="entry name" value="Thioredoxin-like_sf"/>
</dbReference>
<evidence type="ECO:0000256" key="1">
    <source>
        <dbReference type="ARBA" id="ARBA00004418"/>
    </source>
</evidence>
<evidence type="ECO:0000256" key="3">
    <source>
        <dbReference type="ARBA" id="ARBA00022729"/>
    </source>
</evidence>
<evidence type="ECO:0000259" key="8">
    <source>
        <dbReference type="Pfam" id="PF10411"/>
    </source>
</evidence>
<evidence type="ECO:0000259" key="9">
    <source>
        <dbReference type="Pfam" id="PF13098"/>
    </source>
</evidence>
<dbReference type="EMBL" id="CP124755">
    <property type="protein sequence ID" value="WGZ91608.1"/>
    <property type="molecule type" value="Genomic_DNA"/>
</dbReference>
<comment type="subcellular location">
    <subcellularLocation>
        <location evidence="1 7">Periplasm</location>
    </subcellularLocation>
</comment>
<comment type="similarity">
    <text evidence="2 7">Belongs to the thioredoxin family. DsbC subfamily.</text>
</comment>
<reference evidence="10" key="2">
    <citation type="submission" date="2023-04" db="EMBL/GenBank/DDBJ databases">
        <authorList>
            <person name="Beletskiy A.V."/>
            <person name="Mardanov A.V."/>
            <person name="Ravin N.V."/>
        </authorList>
    </citation>
    <scope>NUCLEOTIDE SEQUENCE</scope>
    <source>
        <strain evidence="10">GKL-01</strain>
    </source>
</reference>
<keyword evidence="4 7" id="KW-0574">Periplasm</keyword>
<dbReference type="CDD" id="cd03020">
    <property type="entry name" value="DsbA_DsbC_DsbG"/>
    <property type="match status" value="1"/>
</dbReference>
<protein>
    <recommendedName>
        <fullName evidence="7">Thiol:disulfide interchange protein</fullName>
    </recommendedName>
</protein>
<dbReference type="GO" id="GO:0042597">
    <property type="term" value="C:periplasmic space"/>
    <property type="evidence" value="ECO:0007669"/>
    <property type="project" value="UniProtKB-SubCell"/>
</dbReference>
<dbReference type="InterPro" id="IPR018950">
    <property type="entry name" value="DiS-bond_isomerase_DsbC/G_N"/>
</dbReference>
<dbReference type="InterPro" id="IPR012336">
    <property type="entry name" value="Thioredoxin-like_fold"/>
</dbReference>
<gene>
    <name evidence="10" type="ORF">QJT80_03835</name>
</gene>
<dbReference type="Pfam" id="PF10411">
    <property type="entry name" value="DsbC_N"/>
    <property type="match status" value="1"/>
</dbReference>
<evidence type="ECO:0000256" key="4">
    <source>
        <dbReference type="ARBA" id="ARBA00022764"/>
    </source>
</evidence>
<dbReference type="InterPro" id="IPR009094">
    <property type="entry name" value="DiS-bond_isomerase_DsbC/G_N_sf"/>
</dbReference>
<feature type="domain" description="Thioredoxin-like fold" evidence="9">
    <location>
        <begin position="147"/>
        <end position="272"/>
    </location>
</feature>
<dbReference type="PANTHER" id="PTHR35272">
    <property type="entry name" value="THIOL:DISULFIDE INTERCHANGE PROTEIN DSBC-RELATED"/>
    <property type="match status" value="1"/>
</dbReference>
<proteinExistence type="inferred from homology"/>